<keyword evidence="1" id="KW-0812">Transmembrane</keyword>
<evidence type="ECO:0008006" key="6">
    <source>
        <dbReference type="Google" id="ProtNLM"/>
    </source>
</evidence>
<feature type="transmembrane region" description="Helical" evidence="1">
    <location>
        <begin position="313"/>
        <end position="334"/>
    </location>
</feature>
<dbReference type="Proteomes" id="UP000239273">
    <property type="component" value="Unassembled WGS sequence"/>
</dbReference>
<feature type="transmembrane region" description="Helical" evidence="1">
    <location>
        <begin position="369"/>
        <end position="387"/>
    </location>
</feature>
<accession>A0A2S7X5B0</accession>
<evidence type="ECO:0000313" key="3">
    <source>
        <dbReference type="EMBL" id="PQJ85393.1"/>
    </source>
</evidence>
<proteinExistence type="predicted"/>
<dbReference type="RefSeq" id="WP_061013184.1">
    <property type="nucleotide sequence ID" value="NZ_BSOU01000010.1"/>
</dbReference>
<feature type="transmembrane region" description="Helical" evidence="1">
    <location>
        <begin position="55"/>
        <end position="75"/>
    </location>
</feature>
<dbReference type="Proteomes" id="UP001156660">
    <property type="component" value="Unassembled WGS sequence"/>
</dbReference>
<dbReference type="EMBL" id="BSOU01000010">
    <property type="protein sequence ID" value="GLR76429.1"/>
    <property type="molecule type" value="Genomic_DNA"/>
</dbReference>
<evidence type="ECO:0000313" key="2">
    <source>
        <dbReference type="EMBL" id="GLR76429.1"/>
    </source>
</evidence>
<feature type="transmembrane region" description="Helical" evidence="1">
    <location>
        <begin position="137"/>
        <end position="155"/>
    </location>
</feature>
<protein>
    <recommendedName>
        <fullName evidence="6">Oligosaccharide repeat unit polymerase</fullName>
    </recommendedName>
</protein>
<reference evidence="5" key="3">
    <citation type="journal article" date="2019" name="Int. J. Syst. Evol. Microbiol.">
        <title>The Global Catalogue of Microorganisms (GCM) 10K type strain sequencing project: providing services to taxonomists for standard genome sequencing and annotation.</title>
        <authorList>
            <consortium name="The Broad Institute Genomics Platform"/>
            <consortium name="The Broad Institute Genome Sequencing Center for Infectious Disease"/>
            <person name="Wu L."/>
            <person name="Ma J."/>
        </authorList>
    </citation>
    <scope>NUCLEOTIDE SEQUENCE [LARGE SCALE GENOMIC DNA]</scope>
    <source>
        <strain evidence="5">NBRC 105001</strain>
    </source>
</reference>
<keyword evidence="1" id="KW-1133">Transmembrane helix</keyword>
<evidence type="ECO:0000256" key="1">
    <source>
        <dbReference type="SAM" id="Phobius"/>
    </source>
</evidence>
<reference evidence="2" key="1">
    <citation type="journal article" date="2014" name="Int. J. Syst. Evol. Microbiol.">
        <title>Complete genome of a new Firmicutes species belonging to the dominant human colonic microbiota ('Ruminococcus bicirculans') reveals two chromosomes and a selective capacity to utilize plant glucans.</title>
        <authorList>
            <consortium name="NISC Comparative Sequencing Program"/>
            <person name="Wegmann U."/>
            <person name="Louis P."/>
            <person name="Goesmann A."/>
            <person name="Henrissat B."/>
            <person name="Duncan S.H."/>
            <person name="Flint H.J."/>
        </authorList>
    </citation>
    <scope>NUCLEOTIDE SEQUENCE</scope>
    <source>
        <strain evidence="2">NBRC 105001</strain>
    </source>
</reference>
<keyword evidence="1" id="KW-0472">Membrane</keyword>
<dbReference type="EMBL" id="MSCP01000003">
    <property type="protein sequence ID" value="PQJ85393.1"/>
    <property type="molecule type" value="Genomic_DNA"/>
</dbReference>
<feature type="transmembrane region" description="Helical" evidence="1">
    <location>
        <begin position="162"/>
        <end position="177"/>
    </location>
</feature>
<comment type="caution">
    <text evidence="3">The sequence shown here is derived from an EMBL/GenBank/DDBJ whole genome shotgun (WGS) entry which is preliminary data.</text>
</comment>
<name>A0A2S7X5B0_9GAMM</name>
<keyword evidence="5" id="KW-1185">Reference proteome</keyword>
<evidence type="ECO:0000313" key="4">
    <source>
        <dbReference type="Proteomes" id="UP000239273"/>
    </source>
</evidence>
<gene>
    <name evidence="3" type="ORF">BTO23_18920</name>
    <name evidence="2" type="ORF">GCM10007855_33040</name>
</gene>
<sequence length="391" mass="45053">MIETLYLLSLLFTLLILKAHPASMVFVFLVNMLSGFTPLITTLMRYDLVLFDKHLVLSMLLIFNFSIFILHIIYLLLKNKKVILFSVKNYKYSRFIFYVFSLFTLFLVYQNISQGFQVINNGYIAGYQDASEQTIKATSFFPFLLIFYFLLFVFYLKDRRKIYLVLMGCIIASYLMYGGRSFLLYTSISSVVFLILIKRITYKQFAIVSICALPLIVLAGALREGGSGALDSTILFRMSMEMANIPMIISNLNVLDDINQPLIIVALSTLPHSIILSLGIEPINSLSTEFVTNYDPGWAKAGGGFGFSIIGEIYYRFGYFGLMTVPYCIVLLLHNLERKFIKGDEFDKALILTFYYGMIMWVRGDFIEISRLLMIVLFFYYVKRFAYRNGK</sequence>
<reference evidence="2" key="4">
    <citation type="submission" date="2023-01" db="EMBL/GenBank/DDBJ databases">
        <title>Draft genome sequence of Aliivibrio sifiae strain NBRC 105001.</title>
        <authorList>
            <person name="Sun Q."/>
            <person name="Mori K."/>
        </authorList>
    </citation>
    <scope>NUCLEOTIDE SEQUENCE</scope>
    <source>
        <strain evidence="2">NBRC 105001</strain>
    </source>
</reference>
<feature type="transmembrane region" description="Helical" evidence="1">
    <location>
        <begin position="205"/>
        <end position="222"/>
    </location>
</feature>
<organism evidence="3 4">
    <name type="scientific">Aliivibrio sifiae</name>
    <dbReference type="NCBI Taxonomy" id="566293"/>
    <lineage>
        <taxon>Bacteria</taxon>
        <taxon>Pseudomonadati</taxon>
        <taxon>Pseudomonadota</taxon>
        <taxon>Gammaproteobacteria</taxon>
        <taxon>Vibrionales</taxon>
        <taxon>Vibrionaceae</taxon>
        <taxon>Aliivibrio</taxon>
    </lineage>
</organism>
<dbReference type="NCBIfam" id="TIGR04370">
    <property type="entry name" value="glyco_rpt_poly"/>
    <property type="match status" value="1"/>
</dbReference>
<reference evidence="3 4" key="2">
    <citation type="submission" date="2016-12" db="EMBL/GenBank/DDBJ databases">
        <title>Diversity of luminous bacteria.</title>
        <authorList>
            <person name="Yoshizawa S."/>
            <person name="Kogure K."/>
        </authorList>
    </citation>
    <scope>NUCLEOTIDE SEQUENCE [LARGE SCALE GENOMIC DNA]</scope>
    <source>
        <strain evidence="3 4">NBRC 105001</strain>
    </source>
</reference>
<dbReference type="Pfam" id="PF14296">
    <property type="entry name" value="O-ag_pol_Wzy"/>
    <property type="match status" value="1"/>
</dbReference>
<feature type="transmembrane region" description="Helical" evidence="1">
    <location>
        <begin position="95"/>
        <end position="112"/>
    </location>
</feature>
<evidence type="ECO:0000313" key="5">
    <source>
        <dbReference type="Proteomes" id="UP001156660"/>
    </source>
</evidence>
<dbReference type="InterPro" id="IPR029468">
    <property type="entry name" value="O-ag_pol_Wzy"/>
</dbReference>
<dbReference type="AlphaFoldDB" id="A0A2S7X5B0"/>